<dbReference type="GO" id="GO:0006355">
    <property type="term" value="P:regulation of DNA-templated transcription"/>
    <property type="evidence" value="ECO:0007669"/>
    <property type="project" value="InterPro"/>
</dbReference>
<comment type="caution">
    <text evidence="5">The sequence shown here is derived from an EMBL/GenBank/DDBJ whole genome shotgun (WGS) entry which is preliminary data.</text>
</comment>
<dbReference type="InterPro" id="IPR052416">
    <property type="entry name" value="GTF3C_component"/>
</dbReference>
<feature type="region of interest" description="Disordered" evidence="4">
    <location>
        <begin position="187"/>
        <end position="258"/>
    </location>
</feature>
<dbReference type="InterPro" id="IPR036322">
    <property type="entry name" value="WD40_repeat_dom_sf"/>
</dbReference>
<feature type="compositionally biased region" description="Polar residues" evidence="4">
    <location>
        <begin position="343"/>
        <end position="357"/>
    </location>
</feature>
<dbReference type="EMBL" id="JBCGBO010000006">
    <property type="protein sequence ID" value="KAK9194191.1"/>
    <property type="molecule type" value="Genomic_DNA"/>
</dbReference>
<reference evidence="5 6" key="1">
    <citation type="submission" date="2024-05" db="EMBL/GenBank/DDBJ databases">
        <title>Haplotype-resolved chromosome-level genome assembly of Huyou (Citrus changshanensis).</title>
        <authorList>
            <person name="Miao C."/>
            <person name="Chen W."/>
            <person name="Wu Y."/>
            <person name="Wang L."/>
            <person name="Zhao S."/>
            <person name="Grierson D."/>
            <person name="Xu C."/>
            <person name="Chen K."/>
        </authorList>
    </citation>
    <scope>NUCLEOTIDE SEQUENCE [LARGE SCALE GENOMIC DNA]</scope>
    <source>
        <strain evidence="5">01-14</strain>
        <tissue evidence="5">Leaf</tissue>
    </source>
</reference>
<sequence>MEEESSGGNDTGVRVSIFDYSVDKHFNALDTISKLCEEPESEGLDESDVQRLSSTVTFLREWRYFNYRPRTVRFANEMGSCGEKNVLSEINLPQFSSAAVPEEEGLCTDATSLVSSKDFVIYAGGSVWALDWCPRVHEKPDCQVKCEFIAVAAHPPESCYHKLGAPLTGRGMIQIWCMLNVGVNEEEARSPKRNLKRKSQNFEDSDDKTKRPRGRPRKKPTDEALDDYATKDKLTQSKRPRGRPRKKPKDESSGNLDGVEQFVQPLAVQYPEDSSNMLTIQEVSGNTLRKLQTSTERASSSNSSLKTPLQSRRLKQLSVQHTEDSSRLLTVEEASGDTLRKLQMSTEKASSSNSSLKTPVRSRKLKSKARVEKHSHDLCQPLSNVNEDEEPPTANHQIYHGSERDSAVCDVLGDFLSKPSLVSCPIPKDIALPRVVLCLAHNGKVAWDVKWKPYNAVDCKCKQRLGYLAVLLGNGSLEVWEVPLLRTMKAIYLSSMKEGTDPRFVKLEPVFRCSMLKCGGTQSIPLTMEWSTSPPHDYLLAGCHDGTVALWKFVASDSSIDSRPLLCFSADTLPIRAVSWAPAESDSDSANVILTAGHGGLKFWDIRDPFRPLWDIHPAPKFIYGLDWLPDPGCVILSFDDGAMRIVSLLKAAYDVPATGKPFAGTKQQGLHLVNCSSFAIWSVQVSRLTGMVAYCSADGTVHRFQLTAKAVEKDHSRNRPMHFLCGSVTEDESAITVNTPLDNTPVPLKKTVHDAGERSMRSFLIESNSSKSPNNKKGKNVLSSDNQPLALCYGNEPGEESEGDMTLAALKNKQKPKSRSSSKKKEEDDQAMVCIDEEAMDIQGKENEKGEAGNGIEVLPPKVVAMHRVRWNMNKGSERWLCYGGAGGIIRCQEIRVPDIDKKMGKKIQK</sequence>
<evidence type="ECO:0008006" key="7">
    <source>
        <dbReference type="Google" id="ProtNLM"/>
    </source>
</evidence>
<evidence type="ECO:0000256" key="2">
    <source>
        <dbReference type="ARBA" id="ARBA00023163"/>
    </source>
</evidence>
<evidence type="ECO:0000313" key="6">
    <source>
        <dbReference type="Proteomes" id="UP001428341"/>
    </source>
</evidence>
<evidence type="ECO:0000313" key="5">
    <source>
        <dbReference type="EMBL" id="KAK9194191.1"/>
    </source>
</evidence>
<dbReference type="GO" id="GO:0006383">
    <property type="term" value="P:transcription by RNA polymerase III"/>
    <property type="evidence" value="ECO:0007669"/>
    <property type="project" value="TreeGrafter"/>
</dbReference>
<gene>
    <name evidence="5" type="ORF">WN944_004894</name>
</gene>
<dbReference type="PROSITE" id="PS00354">
    <property type="entry name" value="HMGI_Y"/>
    <property type="match status" value="1"/>
</dbReference>
<comment type="subcellular location">
    <subcellularLocation>
        <location evidence="1">Nucleus</location>
    </subcellularLocation>
</comment>
<organism evidence="5 6">
    <name type="scientific">Citrus x changshan-huyou</name>
    <dbReference type="NCBI Taxonomy" id="2935761"/>
    <lineage>
        <taxon>Eukaryota</taxon>
        <taxon>Viridiplantae</taxon>
        <taxon>Streptophyta</taxon>
        <taxon>Embryophyta</taxon>
        <taxon>Tracheophyta</taxon>
        <taxon>Spermatophyta</taxon>
        <taxon>Magnoliopsida</taxon>
        <taxon>eudicotyledons</taxon>
        <taxon>Gunneridae</taxon>
        <taxon>Pentapetalae</taxon>
        <taxon>rosids</taxon>
        <taxon>malvids</taxon>
        <taxon>Sapindales</taxon>
        <taxon>Rutaceae</taxon>
        <taxon>Aurantioideae</taxon>
        <taxon>Citrus</taxon>
    </lineage>
</organism>
<dbReference type="SMART" id="SM00384">
    <property type="entry name" value="AT_hook"/>
    <property type="match status" value="2"/>
</dbReference>
<feature type="compositionally biased region" description="Basic residues" evidence="4">
    <location>
        <begin position="236"/>
        <end position="247"/>
    </location>
</feature>
<feature type="region of interest" description="Disordered" evidence="4">
    <location>
        <begin position="765"/>
        <end position="832"/>
    </location>
</feature>
<accession>A0AAP0QMK3</accession>
<dbReference type="SUPFAM" id="SSF50978">
    <property type="entry name" value="WD40 repeat-like"/>
    <property type="match status" value="1"/>
</dbReference>
<protein>
    <recommendedName>
        <fullName evidence="7">DNA binding protein</fullName>
    </recommendedName>
</protein>
<keyword evidence="2" id="KW-0804">Transcription</keyword>
<dbReference type="GO" id="GO:0003677">
    <property type="term" value="F:DNA binding"/>
    <property type="evidence" value="ECO:0007669"/>
    <property type="project" value="InterPro"/>
</dbReference>
<dbReference type="InterPro" id="IPR000637">
    <property type="entry name" value="HMGI/Y_DNA-bd_CS"/>
</dbReference>
<dbReference type="InterPro" id="IPR017956">
    <property type="entry name" value="AT_hook_DNA-bd_motif"/>
</dbReference>
<dbReference type="PRINTS" id="PR00929">
    <property type="entry name" value="ATHOOK"/>
</dbReference>
<dbReference type="SMART" id="SM00320">
    <property type="entry name" value="WD40"/>
    <property type="match status" value="4"/>
</dbReference>
<proteinExistence type="predicted"/>
<dbReference type="InterPro" id="IPR015943">
    <property type="entry name" value="WD40/YVTN_repeat-like_dom_sf"/>
</dbReference>
<dbReference type="AlphaFoldDB" id="A0AAP0QMK3"/>
<evidence type="ECO:0000256" key="3">
    <source>
        <dbReference type="ARBA" id="ARBA00023242"/>
    </source>
</evidence>
<name>A0AAP0QMK3_9ROSI</name>
<keyword evidence="6" id="KW-1185">Reference proteome</keyword>
<feature type="compositionally biased region" description="Basic residues" evidence="4">
    <location>
        <begin position="813"/>
        <end position="823"/>
    </location>
</feature>
<dbReference type="Gene3D" id="2.130.10.10">
    <property type="entry name" value="YVTN repeat-like/Quinoprotein amine dehydrogenase"/>
    <property type="match status" value="1"/>
</dbReference>
<dbReference type="PANTHER" id="PTHR15052:SF2">
    <property type="entry name" value="GENERAL TRANSCRIPTION FACTOR 3C POLYPEPTIDE 2"/>
    <property type="match status" value="1"/>
</dbReference>
<evidence type="ECO:0000256" key="4">
    <source>
        <dbReference type="SAM" id="MobiDB-lite"/>
    </source>
</evidence>
<dbReference type="PANTHER" id="PTHR15052">
    <property type="entry name" value="RNA POLYMERASE III TRANSCRIPTION INITIATION FACTOR COMPLEX SUBUNIT"/>
    <property type="match status" value="1"/>
</dbReference>
<keyword evidence="3" id="KW-0539">Nucleus</keyword>
<dbReference type="InterPro" id="IPR001680">
    <property type="entry name" value="WD40_rpt"/>
</dbReference>
<dbReference type="GO" id="GO:0000127">
    <property type="term" value="C:transcription factor TFIIIC complex"/>
    <property type="evidence" value="ECO:0007669"/>
    <property type="project" value="TreeGrafter"/>
</dbReference>
<dbReference type="Proteomes" id="UP001428341">
    <property type="component" value="Unassembled WGS sequence"/>
</dbReference>
<evidence type="ECO:0000256" key="1">
    <source>
        <dbReference type="ARBA" id="ARBA00004123"/>
    </source>
</evidence>
<dbReference type="GO" id="GO:0005634">
    <property type="term" value="C:nucleus"/>
    <property type="evidence" value="ECO:0007669"/>
    <property type="project" value="UniProtKB-SubCell"/>
</dbReference>
<feature type="region of interest" description="Disordered" evidence="4">
    <location>
        <begin position="291"/>
        <end position="373"/>
    </location>
</feature>